<proteinExistence type="predicted"/>
<dbReference type="EMBL" id="JAVCAP010000021">
    <property type="protein sequence ID" value="MDP8568206.1"/>
    <property type="molecule type" value="Genomic_DNA"/>
</dbReference>
<keyword evidence="1" id="KW-0732">Signal</keyword>
<comment type="caution">
    <text evidence="3">The sequence shown here is derived from an EMBL/GenBank/DDBJ whole genome shotgun (WGS) entry which is preliminary data.</text>
</comment>
<evidence type="ECO:0000259" key="2">
    <source>
        <dbReference type="Pfam" id="PF07589"/>
    </source>
</evidence>
<reference evidence="4" key="1">
    <citation type="journal article" date="2019" name="Int. J. Syst. Evol. Microbiol.">
        <title>The Global Catalogue of Microorganisms (GCM) 10K type strain sequencing project: providing services to taxonomists for standard genome sequencing and annotation.</title>
        <authorList>
            <consortium name="The Broad Institute Genomics Platform"/>
            <consortium name="The Broad Institute Genome Sequencing Center for Infectious Disease"/>
            <person name="Wu L."/>
            <person name="Ma J."/>
        </authorList>
    </citation>
    <scope>NUCLEOTIDE SEQUENCE [LARGE SCALE GENOMIC DNA]</scope>
    <source>
        <strain evidence="4">VKM B-3159</strain>
    </source>
</reference>
<feature type="chain" id="PRO_5047493138" evidence="1">
    <location>
        <begin position="23"/>
        <end position="169"/>
    </location>
</feature>
<dbReference type="NCBIfam" id="TIGR02595">
    <property type="entry name" value="PEP_CTERM"/>
    <property type="match status" value="1"/>
</dbReference>
<dbReference type="Proteomes" id="UP001225906">
    <property type="component" value="Unassembled WGS sequence"/>
</dbReference>
<evidence type="ECO:0000256" key="1">
    <source>
        <dbReference type="SAM" id="SignalP"/>
    </source>
</evidence>
<gene>
    <name evidence="3" type="ORF">Q9291_10140</name>
</gene>
<name>A0ABT9JUL0_9PROT</name>
<dbReference type="RefSeq" id="WP_306389931.1">
    <property type="nucleotide sequence ID" value="NZ_JAVCAP010000021.1"/>
</dbReference>
<dbReference type="Pfam" id="PF07589">
    <property type="entry name" value="PEP-CTERM"/>
    <property type="match status" value="1"/>
</dbReference>
<accession>A0ABT9JUL0</accession>
<feature type="domain" description="Ice-binding protein C-terminal" evidence="2">
    <location>
        <begin position="145"/>
        <end position="168"/>
    </location>
</feature>
<organism evidence="3 4">
    <name type="scientific">Methylophilus aquaticus</name>
    <dbReference type="NCBI Taxonomy" id="1971610"/>
    <lineage>
        <taxon>Bacteria</taxon>
        <taxon>Pseudomonadati</taxon>
        <taxon>Pseudomonadota</taxon>
        <taxon>Betaproteobacteria</taxon>
        <taxon>Nitrosomonadales</taxon>
        <taxon>Methylophilaceae</taxon>
        <taxon>Methylophilus</taxon>
    </lineage>
</organism>
<evidence type="ECO:0000313" key="4">
    <source>
        <dbReference type="Proteomes" id="UP001225906"/>
    </source>
</evidence>
<evidence type="ECO:0000313" key="3">
    <source>
        <dbReference type="EMBL" id="MDP8568206.1"/>
    </source>
</evidence>
<keyword evidence="4" id="KW-1185">Reference proteome</keyword>
<feature type="signal peptide" evidence="1">
    <location>
        <begin position="1"/>
        <end position="22"/>
    </location>
</feature>
<dbReference type="InterPro" id="IPR013424">
    <property type="entry name" value="Ice-binding_C"/>
</dbReference>
<sequence>MKSWIKHVTLVALLATVLPAQAAIQAWQFSGQIDSGHYNGTSYQGQFSFDDASLLDTGTELISLSSLQFNFGGDQFGLSTPALSAANAVFQDGLFTGLEWSVDSNNPLIGFTFVAGFADSSDAYLAYDTALGFSGAGSLAYVAVVPEPAQTALMLMGLGLVGVIARRRS</sequence>
<protein>
    <submittedName>
        <fullName evidence="3">PEP-CTERM sorting domain-containing protein</fullName>
    </submittedName>
</protein>